<keyword evidence="9" id="KW-0030">Aminoacyl-tRNA synthetase</keyword>
<feature type="compositionally biased region" description="Basic and acidic residues" evidence="11">
    <location>
        <begin position="170"/>
        <end position="179"/>
    </location>
</feature>
<evidence type="ECO:0000256" key="8">
    <source>
        <dbReference type="ARBA" id="ARBA00022917"/>
    </source>
</evidence>
<evidence type="ECO:0000256" key="7">
    <source>
        <dbReference type="ARBA" id="ARBA00022840"/>
    </source>
</evidence>
<dbReference type="EC" id="6.1.1.16" evidence="2 10"/>
<evidence type="ECO:0000256" key="10">
    <source>
        <dbReference type="NCBIfam" id="TIGR00435"/>
    </source>
</evidence>
<dbReference type="InterPro" id="IPR015803">
    <property type="entry name" value="Cys-tRNA-ligase"/>
</dbReference>
<keyword evidence="4" id="KW-0479">Metal-binding</keyword>
<evidence type="ECO:0000313" key="14">
    <source>
        <dbReference type="Proteomes" id="UP001596328"/>
    </source>
</evidence>
<dbReference type="HAMAP" id="MF_00041">
    <property type="entry name" value="Cys_tRNA_synth"/>
    <property type="match status" value="1"/>
</dbReference>
<dbReference type="PANTHER" id="PTHR10890">
    <property type="entry name" value="CYSTEINYL-TRNA SYNTHETASE"/>
    <property type="match status" value="1"/>
</dbReference>
<dbReference type="PIRSF" id="PIRSF000124">
    <property type="entry name" value="UDPglc_GDPman_dh"/>
    <property type="match status" value="1"/>
</dbReference>
<feature type="non-terminal residue" evidence="13">
    <location>
        <position position="444"/>
    </location>
</feature>
<dbReference type="InterPro" id="IPR028359">
    <property type="entry name" value="UDP_ManNAc/GlcNAc_DH"/>
</dbReference>
<dbReference type="GO" id="GO:0006423">
    <property type="term" value="P:cysteinyl-tRNA aminoacylation"/>
    <property type="evidence" value="ECO:0007669"/>
    <property type="project" value="UniProtKB-UniRule"/>
</dbReference>
<dbReference type="InterPro" id="IPR017476">
    <property type="entry name" value="UDP-Glc/GDP-Man"/>
</dbReference>
<keyword evidence="7" id="KW-0067">ATP-binding</keyword>
<feature type="region of interest" description="Disordered" evidence="11">
    <location>
        <begin position="158"/>
        <end position="182"/>
    </location>
</feature>
<evidence type="ECO:0000256" key="9">
    <source>
        <dbReference type="ARBA" id="ARBA00023146"/>
    </source>
</evidence>
<dbReference type="Pfam" id="PF01406">
    <property type="entry name" value="tRNA-synt_1e"/>
    <property type="match status" value="1"/>
</dbReference>
<keyword evidence="14" id="KW-1185">Reference proteome</keyword>
<accession>A0ABD5S184</accession>
<dbReference type="InterPro" id="IPR032678">
    <property type="entry name" value="tRNA-synt_1_cat_dom"/>
</dbReference>
<feature type="compositionally biased region" description="Acidic residues" evidence="11">
    <location>
        <begin position="160"/>
        <end position="169"/>
    </location>
</feature>
<dbReference type="SUPFAM" id="SSF52413">
    <property type="entry name" value="UDP-glucose/GDP-mannose dehydrogenase C-terminal domain"/>
    <property type="match status" value="1"/>
</dbReference>
<comment type="caution">
    <text evidence="13">The sequence shown here is derived from an EMBL/GenBank/DDBJ whole genome shotgun (WGS) entry which is preliminary data.</text>
</comment>
<dbReference type="InterPro" id="IPR036220">
    <property type="entry name" value="UDP-Glc/GDP-Man_DH_C_sf"/>
</dbReference>
<dbReference type="Gene3D" id="3.40.50.620">
    <property type="entry name" value="HUPs"/>
    <property type="match status" value="1"/>
</dbReference>
<organism evidence="13 14">
    <name type="scientific">Halobium palmae</name>
    <dbReference type="NCBI Taxonomy" id="1776492"/>
    <lineage>
        <taxon>Archaea</taxon>
        <taxon>Methanobacteriati</taxon>
        <taxon>Methanobacteriota</taxon>
        <taxon>Stenosarchaea group</taxon>
        <taxon>Halobacteria</taxon>
        <taxon>Halobacteriales</taxon>
        <taxon>Haloferacaceae</taxon>
        <taxon>Halobium</taxon>
    </lineage>
</organism>
<feature type="domain" description="tRNA synthetases class I catalytic" evidence="12">
    <location>
        <begin position="18"/>
        <end position="302"/>
    </location>
</feature>
<dbReference type="NCBIfam" id="TIGR00435">
    <property type="entry name" value="cysS"/>
    <property type="match status" value="1"/>
</dbReference>
<evidence type="ECO:0000256" key="4">
    <source>
        <dbReference type="ARBA" id="ARBA00022723"/>
    </source>
</evidence>
<name>A0ABD5S184_9EURY</name>
<dbReference type="Proteomes" id="UP001596328">
    <property type="component" value="Unassembled WGS sequence"/>
</dbReference>
<dbReference type="PANTHER" id="PTHR10890:SF3">
    <property type="entry name" value="CYSTEINE--TRNA LIGASE, CYTOPLASMIC"/>
    <property type="match status" value="1"/>
</dbReference>
<dbReference type="CDD" id="cd00672">
    <property type="entry name" value="CysRS_core"/>
    <property type="match status" value="1"/>
</dbReference>
<dbReference type="InterPro" id="IPR024909">
    <property type="entry name" value="Cys-tRNA/MSH_ligase"/>
</dbReference>
<dbReference type="InterPro" id="IPR014729">
    <property type="entry name" value="Rossmann-like_a/b/a_fold"/>
</dbReference>
<evidence type="ECO:0000256" key="1">
    <source>
        <dbReference type="ARBA" id="ARBA00001947"/>
    </source>
</evidence>
<evidence type="ECO:0000256" key="5">
    <source>
        <dbReference type="ARBA" id="ARBA00022741"/>
    </source>
</evidence>
<evidence type="ECO:0000259" key="12">
    <source>
        <dbReference type="Pfam" id="PF01406"/>
    </source>
</evidence>
<sequence>MTLSVTNTLTGDREEFRVDDDEVLLYVCGLTVSDDAHLGHARVWVHADVVHRWLAHEGYDVRHVENVTDVNEKIAARIGEDDLGDTEADVAERFSASILSDMRGLNLKRAEVYPRVSEHVPEIVDLVETLVEKGYAYESNGSVYFDVTEFEEYGKLSNQDLDELESQGDPDERSEKRNPADFALWKAGPVSTADLAEHRSDALDPLDEPAGETWESPWGEGRPGWHIECSAMSMTHLGDTIDVHMGGRDLVFPHHENEVAQSEAATGHQFVRYWLHNGLLQTEGEKMSSSLGNFFTVSDATTAESVKLFEGLYRDVNIALANELGTLADDLGIDVVEAIDTANTQPFCEIHDPGPGVGGHCIPWYPYFVMSRVERDTPLLRTAREVNDAMPGYTVEQLTTELEAEGVDVDGARVLVLGVTYRPGVTETRASPAIPIISGLTEAG</sequence>
<dbReference type="GO" id="GO:0004817">
    <property type="term" value="F:cysteine-tRNA ligase activity"/>
    <property type="evidence" value="ECO:0007669"/>
    <property type="project" value="UniProtKB-UniRule"/>
</dbReference>
<dbReference type="Gene3D" id="3.40.50.720">
    <property type="entry name" value="NAD(P)-binding Rossmann-like Domain"/>
    <property type="match status" value="1"/>
</dbReference>
<dbReference type="SUPFAM" id="SSF52374">
    <property type="entry name" value="Nucleotidylyl transferase"/>
    <property type="match status" value="1"/>
</dbReference>
<evidence type="ECO:0000256" key="3">
    <source>
        <dbReference type="ARBA" id="ARBA00022598"/>
    </source>
</evidence>
<reference evidence="13 14" key="1">
    <citation type="journal article" date="2019" name="Int. J. Syst. Evol. Microbiol.">
        <title>The Global Catalogue of Microorganisms (GCM) 10K type strain sequencing project: providing services to taxonomists for standard genome sequencing and annotation.</title>
        <authorList>
            <consortium name="The Broad Institute Genomics Platform"/>
            <consortium name="The Broad Institute Genome Sequencing Center for Infectious Disease"/>
            <person name="Wu L."/>
            <person name="Ma J."/>
        </authorList>
    </citation>
    <scope>NUCLEOTIDE SEQUENCE [LARGE SCALE GENOMIC DNA]</scope>
    <source>
        <strain evidence="13 14">NBRC 111368</strain>
    </source>
</reference>
<gene>
    <name evidence="13" type="primary">cysS</name>
    <name evidence="13" type="ORF">ACFQE1_13480</name>
</gene>
<evidence type="ECO:0000256" key="6">
    <source>
        <dbReference type="ARBA" id="ARBA00022833"/>
    </source>
</evidence>
<dbReference type="PRINTS" id="PR00983">
    <property type="entry name" value="TRNASYNTHCYS"/>
</dbReference>
<evidence type="ECO:0000256" key="2">
    <source>
        <dbReference type="ARBA" id="ARBA00012832"/>
    </source>
</evidence>
<dbReference type="EMBL" id="JBHSWU010000491">
    <property type="protein sequence ID" value="MFC6725360.1"/>
    <property type="molecule type" value="Genomic_DNA"/>
</dbReference>
<feature type="region of interest" description="Disordered" evidence="11">
    <location>
        <begin position="202"/>
        <end position="221"/>
    </location>
</feature>
<dbReference type="GO" id="GO:0005524">
    <property type="term" value="F:ATP binding"/>
    <property type="evidence" value="ECO:0007669"/>
    <property type="project" value="UniProtKB-KW"/>
</dbReference>
<proteinExistence type="inferred from homology"/>
<protein>
    <recommendedName>
        <fullName evidence="2 10">Cysteine--tRNA ligase</fullName>
        <ecNumber evidence="2 10">6.1.1.16</ecNumber>
    </recommendedName>
</protein>
<dbReference type="GO" id="GO:0046872">
    <property type="term" value="F:metal ion binding"/>
    <property type="evidence" value="ECO:0007669"/>
    <property type="project" value="UniProtKB-KW"/>
</dbReference>
<dbReference type="AlphaFoldDB" id="A0ABD5S184"/>
<keyword evidence="8" id="KW-0648">Protein biosynthesis</keyword>
<evidence type="ECO:0000313" key="13">
    <source>
        <dbReference type="EMBL" id="MFC6725360.1"/>
    </source>
</evidence>
<keyword evidence="6" id="KW-0862">Zinc</keyword>
<dbReference type="InterPro" id="IPR008927">
    <property type="entry name" value="6-PGluconate_DH-like_C_sf"/>
</dbReference>
<dbReference type="GO" id="GO:0005737">
    <property type="term" value="C:cytoplasm"/>
    <property type="evidence" value="ECO:0007669"/>
    <property type="project" value="UniProtKB-UniRule"/>
</dbReference>
<evidence type="ECO:0000256" key="11">
    <source>
        <dbReference type="SAM" id="MobiDB-lite"/>
    </source>
</evidence>
<comment type="cofactor">
    <cofactor evidence="1">
        <name>Zn(2+)</name>
        <dbReference type="ChEBI" id="CHEBI:29105"/>
    </cofactor>
</comment>
<keyword evidence="3 13" id="KW-0436">Ligase</keyword>
<dbReference type="PIRSF" id="PIRSF500136">
    <property type="entry name" value="UDP_ManNAc_DH"/>
    <property type="match status" value="1"/>
</dbReference>
<dbReference type="SUPFAM" id="SSF48179">
    <property type="entry name" value="6-phosphogluconate dehydrogenase C-terminal domain-like"/>
    <property type="match status" value="1"/>
</dbReference>
<keyword evidence="5" id="KW-0547">Nucleotide-binding</keyword>